<evidence type="ECO:0000259" key="1">
    <source>
        <dbReference type="Pfam" id="PF23664"/>
    </source>
</evidence>
<dbReference type="GO" id="GO:0006606">
    <property type="term" value="P:protein import into nucleus"/>
    <property type="evidence" value="ECO:0007669"/>
    <property type="project" value="TreeGrafter"/>
</dbReference>
<dbReference type="Pfam" id="PF24097">
    <property type="entry name" value="TMD_POM152"/>
    <property type="match status" value="1"/>
</dbReference>
<dbReference type="InterPro" id="IPR056543">
    <property type="entry name" value="Ig-like_POM152_9th"/>
</dbReference>
<dbReference type="Proteomes" id="UP000292447">
    <property type="component" value="Chromosome I"/>
</dbReference>
<feature type="domain" description="Nucleoporin POM152 immunoglobulin-like" evidence="1">
    <location>
        <begin position="572"/>
        <end position="684"/>
    </location>
</feature>
<dbReference type="EMBL" id="CP034456">
    <property type="protein sequence ID" value="QBM86246.1"/>
    <property type="molecule type" value="Genomic_DNA"/>
</dbReference>
<reference evidence="6" key="1">
    <citation type="submission" date="2019-03" db="EMBL/GenBank/DDBJ databases">
        <title>Snf2 controls pulcherriminic acid biosynthesis and connects pigmentation and antifungal activity of the yeast Metschnikowia pulcherrima.</title>
        <authorList>
            <person name="Gore-Lloyd D."/>
            <person name="Sumann I."/>
            <person name="Brachmann A.O."/>
            <person name="Schneeberger K."/>
            <person name="Ortiz-Merino R.A."/>
            <person name="Moreno-Beltran M."/>
            <person name="Schlaefli M."/>
            <person name="Kirner P."/>
            <person name="Santos Kron A."/>
            <person name="Wolfe K.H."/>
            <person name="Piel J."/>
            <person name="Ahrens C.H."/>
            <person name="Henk D."/>
            <person name="Freimoser F.M."/>
        </authorList>
    </citation>
    <scope>NUCLEOTIDE SEQUENCE [LARGE SCALE GENOMIC DNA]</scope>
    <source>
        <strain evidence="6">APC 1.2</strain>
    </source>
</reference>
<dbReference type="Pfam" id="PF24527">
    <property type="entry name" value="Ig-like_Pom152_9"/>
    <property type="match status" value="1"/>
</dbReference>
<dbReference type="InterPro" id="IPR056544">
    <property type="entry name" value="Ig_POM152"/>
</dbReference>
<dbReference type="InterPro" id="IPR056540">
    <property type="entry name" value="TMD_POM152"/>
</dbReference>
<protein>
    <submittedName>
        <fullName evidence="5">Nucleoporin POM152</fullName>
    </submittedName>
</protein>
<dbReference type="GO" id="GO:0017056">
    <property type="term" value="F:structural constituent of nuclear pore"/>
    <property type="evidence" value="ECO:0007669"/>
    <property type="project" value="InterPro"/>
</dbReference>
<sequence length="1319" mass="148869">MFILHKVPFKSSISAPNLFKKSTAKHSFQSEMDRPAARADENEAPPLPPLIPEHIVDAASQRLFAILIFAAIQCWKIYDILLVKADAFAVASSASGNPVQLTLLNNFTFVLKYAFLDGLFLWLLPVLNIPLLSFLPLMTLLLTAGVNSANFVLTSNSALPLLSSTFVPLWNTFHKHKELTISGEKVAPQASIDMNAHFRGRYTIQYLPELSVMLNPFKFGNICLESPELGSYTFPRALNLPIEFNTTSEVGLILIQRLTPENKVEFLNYTRSDIRRLARKDYSGYSDLPGFVSNDERVFYLDAEIKQPGKYKIHRVLDVDGMVIRPYKSEFAIGHCPAAKFVYPGAESAYKGYKCYSKDFVDLSWTVPMVSAFGMLPLTVHFATYQNGKIINTFDKTITDTTEQPKTGAAWLQSELLTRNSLEQELLRAPQDFVRSGLGLLEFQILSVSDPHGNLRRYNDMSKDKDVNFPLELKQAPELLLKDKNPSRKLILNGLKTLHIDSIGAASFPVKVTLVHESSASQTQNLEYVFNDKDELVKGFQITEPGKYFLLSGSDKYCPCQADHTPLHVVRPPLPSVRIKEVSILDKCVGTIGYEFDLSFQGSPPFEVLYEVYQNISGIMKPVLNDRGLKQHKRKTLKNDFSFEFKPNKEGNYILVFKNIKDLNYNEQVVPVFESENTFSTYIKRRSQFLFFKDFQSRTKTITLCKDQQTQVPIHFDGHFPFSFTHNIVDLRSGKVLKSEKHEKQYEDSILLDIPRFIEGGEYGISLRDVTDSLGCPAELPSEQQVKIKARKDTPLVELAESASTRIVEGDTVKIPLHVKSSAGMSSSDNIVYLWRSLQDPSNVKNFTLHGKSGLVVRDEGVYKLESFVNAGCLGVIGNPERTFTVHHHAKPTLTVLPEPADLMGKDGSGVFELKPLCQDDVKKVKVQMHGQRPFLIDYEINFPSGKSKTALIEIDNDEILLPLLSLQEGRYEIAFRAIYDSLYSKEKLLKIAYKHDPVVVTYDVKPHPKLRVKKPLIQLCETKLQNDFKLDIPVMLEGIAPFKVTGKIVNNLNGNTQTFAIDNLRDSFVRFQDMNLESAPSDVFTVGAHTIHFESISDASHCESLQLEEENTTTVSITQVPTIAKRNIKEHYCVGDRVSYNMSGISPFVVYYRFSSENRRANLKHDFTRLATKPGDLAIIALQDSSASQCLVNYTKNEAEYDLLKLRVHDLPSVEISQGDSIIRNIHEGDQSEITFKFIGTPPFSVTYVRTLGDESDQHKKRKGGKPQRGTRRVVDTKTVKDIWDHEFTDVVSLQGTYEAIEVTDAFCRASRDIQDVL</sequence>
<feature type="domain" description="Nucleoporin POM152 ninth Ig-like" evidence="4">
    <location>
        <begin position="1122"/>
        <end position="1194"/>
    </location>
</feature>
<dbReference type="Pfam" id="PF24519">
    <property type="entry name" value="Ig-like_Pom152_1"/>
    <property type="match status" value="1"/>
</dbReference>
<dbReference type="GO" id="GO:0006999">
    <property type="term" value="P:nuclear pore organization"/>
    <property type="evidence" value="ECO:0007669"/>
    <property type="project" value="TreeGrafter"/>
</dbReference>
<evidence type="ECO:0000259" key="4">
    <source>
        <dbReference type="Pfam" id="PF24527"/>
    </source>
</evidence>
<dbReference type="PANTHER" id="PTHR28206">
    <property type="entry name" value="NUCLEOPORIN POM152"/>
    <property type="match status" value="1"/>
</dbReference>
<name>A0A4P6XJH3_9ASCO</name>
<dbReference type="PANTHER" id="PTHR28206:SF1">
    <property type="entry name" value="NUCLEOPORIN POM152"/>
    <property type="match status" value="1"/>
</dbReference>
<evidence type="ECO:0000313" key="6">
    <source>
        <dbReference type="Proteomes" id="UP000292447"/>
    </source>
</evidence>
<evidence type="ECO:0000313" key="5">
    <source>
        <dbReference type="EMBL" id="QBM86246.1"/>
    </source>
</evidence>
<feature type="domain" description="Nucleoporin POM152 N-terminal transmembrane" evidence="2">
    <location>
        <begin position="57"/>
        <end position="156"/>
    </location>
</feature>
<proteinExistence type="predicted"/>
<evidence type="ECO:0000259" key="3">
    <source>
        <dbReference type="Pfam" id="PF24519"/>
    </source>
</evidence>
<dbReference type="InterPro" id="IPR056542">
    <property type="entry name" value="Ig-like_POM152_1st"/>
</dbReference>
<dbReference type="GO" id="GO:0070762">
    <property type="term" value="C:nuclear pore transmembrane ring"/>
    <property type="evidence" value="ECO:0007669"/>
    <property type="project" value="TreeGrafter"/>
</dbReference>
<keyword evidence="6" id="KW-1185">Reference proteome</keyword>
<dbReference type="STRING" id="2163413.A0A4P6XJH3"/>
<accession>A0A4P6XJH3</accession>
<feature type="domain" description="Nucleoporin POM152 first Ig-like" evidence="3">
    <location>
        <begin position="211"/>
        <end position="332"/>
    </location>
</feature>
<dbReference type="Pfam" id="PF23664">
    <property type="entry name" value="Ig_Pom152"/>
    <property type="match status" value="2"/>
</dbReference>
<dbReference type="InterPro" id="IPR037701">
    <property type="entry name" value="Pom152"/>
</dbReference>
<organism evidence="5 6">
    <name type="scientific">Metschnikowia aff. pulcherrima</name>
    <dbReference type="NCBI Taxonomy" id="2163413"/>
    <lineage>
        <taxon>Eukaryota</taxon>
        <taxon>Fungi</taxon>
        <taxon>Dikarya</taxon>
        <taxon>Ascomycota</taxon>
        <taxon>Saccharomycotina</taxon>
        <taxon>Pichiomycetes</taxon>
        <taxon>Metschnikowiaceae</taxon>
        <taxon>Metschnikowia</taxon>
    </lineage>
</organism>
<evidence type="ECO:0000259" key="2">
    <source>
        <dbReference type="Pfam" id="PF24097"/>
    </source>
</evidence>
<gene>
    <name evidence="5" type="primary">MPUL0A08830</name>
    <name evidence="5" type="ORF">METSCH_A08830</name>
</gene>
<feature type="domain" description="Nucleoporin POM152 immunoglobulin-like" evidence="1">
    <location>
        <begin position="918"/>
        <end position="995"/>
    </location>
</feature>